<feature type="non-terminal residue" evidence="2">
    <location>
        <position position="98"/>
    </location>
</feature>
<accession>K0T6Q5</accession>
<dbReference type="EMBL" id="AGNL01005448">
    <property type="protein sequence ID" value="EJK72699.1"/>
    <property type="molecule type" value="Genomic_DNA"/>
</dbReference>
<dbReference type="AlphaFoldDB" id="K0T6Q5"/>
<dbReference type="OrthoDB" id="10255539at2759"/>
<sequence>MFNNANVIFRTKFVDGVSTVSRTLGSRGGSSRRAALANGNSSSGIQGAAKKRRGEHNAGKENSTQVIISSFMKASRFLRTGMVVASWPCNPSFFLYYY</sequence>
<gene>
    <name evidence="2" type="ORF">THAOC_05742</name>
</gene>
<evidence type="ECO:0000313" key="3">
    <source>
        <dbReference type="Proteomes" id="UP000266841"/>
    </source>
</evidence>
<protein>
    <submittedName>
        <fullName evidence="2">Uncharacterized protein</fullName>
    </submittedName>
</protein>
<name>K0T6Q5_THAOC</name>
<organism evidence="2 3">
    <name type="scientific">Thalassiosira oceanica</name>
    <name type="common">Marine diatom</name>
    <dbReference type="NCBI Taxonomy" id="159749"/>
    <lineage>
        <taxon>Eukaryota</taxon>
        <taxon>Sar</taxon>
        <taxon>Stramenopiles</taxon>
        <taxon>Ochrophyta</taxon>
        <taxon>Bacillariophyta</taxon>
        <taxon>Coscinodiscophyceae</taxon>
        <taxon>Thalassiosirophycidae</taxon>
        <taxon>Thalassiosirales</taxon>
        <taxon>Thalassiosiraceae</taxon>
        <taxon>Thalassiosira</taxon>
    </lineage>
</organism>
<dbReference type="Proteomes" id="UP000266841">
    <property type="component" value="Unassembled WGS sequence"/>
</dbReference>
<keyword evidence="3" id="KW-1185">Reference proteome</keyword>
<proteinExistence type="predicted"/>
<reference evidence="2 3" key="1">
    <citation type="journal article" date="2012" name="Genome Biol.">
        <title>Genome and low-iron response of an oceanic diatom adapted to chronic iron limitation.</title>
        <authorList>
            <person name="Lommer M."/>
            <person name="Specht M."/>
            <person name="Roy A.S."/>
            <person name="Kraemer L."/>
            <person name="Andreson R."/>
            <person name="Gutowska M.A."/>
            <person name="Wolf J."/>
            <person name="Bergner S.V."/>
            <person name="Schilhabel M.B."/>
            <person name="Klostermeier U.C."/>
            <person name="Beiko R.G."/>
            <person name="Rosenstiel P."/>
            <person name="Hippler M."/>
            <person name="Laroche J."/>
        </authorList>
    </citation>
    <scope>NUCLEOTIDE SEQUENCE [LARGE SCALE GENOMIC DNA]</scope>
    <source>
        <strain evidence="2 3">CCMP1005</strain>
    </source>
</reference>
<evidence type="ECO:0000313" key="2">
    <source>
        <dbReference type="EMBL" id="EJK72699.1"/>
    </source>
</evidence>
<comment type="caution">
    <text evidence="2">The sequence shown here is derived from an EMBL/GenBank/DDBJ whole genome shotgun (WGS) entry which is preliminary data.</text>
</comment>
<evidence type="ECO:0000256" key="1">
    <source>
        <dbReference type="SAM" id="MobiDB-lite"/>
    </source>
</evidence>
<feature type="region of interest" description="Disordered" evidence="1">
    <location>
        <begin position="25"/>
        <end position="61"/>
    </location>
</feature>